<evidence type="ECO:0000313" key="10">
    <source>
        <dbReference type="Proteomes" id="UP001168990"/>
    </source>
</evidence>
<gene>
    <name evidence="9" type="ORF">PV328_008188</name>
</gene>
<dbReference type="PANTHER" id="PTHR11662:SF280">
    <property type="entry name" value="FI21844P1-RELATED"/>
    <property type="match status" value="1"/>
</dbReference>
<feature type="transmembrane region" description="Helical" evidence="7">
    <location>
        <begin position="101"/>
        <end position="120"/>
    </location>
</feature>
<dbReference type="Gene3D" id="1.20.1250.20">
    <property type="entry name" value="MFS general substrate transporter like domains"/>
    <property type="match status" value="2"/>
</dbReference>
<accession>A0AA39CAB0</accession>
<keyword evidence="10" id="KW-1185">Reference proteome</keyword>
<evidence type="ECO:0000259" key="8">
    <source>
        <dbReference type="PROSITE" id="PS50850"/>
    </source>
</evidence>
<proteinExistence type="predicted"/>
<feature type="transmembrane region" description="Helical" evidence="7">
    <location>
        <begin position="342"/>
        <end position="360"/>
    </location>
</feature>
<keyword evidence="5 7" id="KW-1133">Transmembrane helix</keyword>
<dbReference type="GO" id="GO:0015293">
    <property type="term" value="F:symporter activity"/>
    <property type="evidence" value="ECO:0007669"/>
    <property type="project" value="UniProtKB-KW"/>
</dbReference>
<feature type="transmembrane region" description="Helical" evidence="7">
    <location>
        <begin position="33"/>
        <end position="54"/>
    </location>
</feature>
<feature type="transmembrane region" description="Helical" evidence="7">
    <location>
        <begin position="74"/>
        <end position="94"/>
    </location>
</feature>
<organism evidence="9 10">
    <name type="scientific">Microctonus aethiopoides</name>
    <dbReference type="NCBI Taxonomy" id="144406"/>
    <lineage>
        <taxon>Eukaryota</taxon>
        <taxon>Metazoa</taxon>
        <taxon>Ecdysozoa</taxon>
        <taxon>Arthropoda</taxon>
        <taxon>Hexapoda</taxon>
        <taxon>Insecta</taxon>
        <taxon>Pterygota</taxon>
        <taxon>Neoptera</taxon>
        <taxon>Endopterygota</taxon>
        <taxon>Hymenoptera</taxon>
        <taxon>Apocrita</taxon>
        <taxon>Ichneumonoidea</taxon>
        <taxon>Braconidae</taxon>
        <taxon>Euphorinae</taxon>
        <taxon>Microctonus</taxon>
    </lineage>
</organism>
<dbReference type="AlphaFoldDB" id="A0AA39CAB0"/>
<comment type="caution">
    <text evidence="9">The sequence shown here is derived from an EMBL/GenBank/DDBJ whole genome shotgun (WGS) entry which is preliminary data.</text>
</comment>
<feature type="domain" description="Major facilitator superfamily (MFS) profile" evidence="8">
    <location>
        <begin position="34"/>
        <end position="457"/>
    </location>
</feature>
<dbReference type="Pfam" id="PF07690">
    <property type="entry name" value="MFS_1"/>
    <property type="match status" value="1"/>
</dbReference>
<keyword evidence="2" id="KW-0813">Transport</keyword>
<keyword evidence="3 7" id="KW-0812">Transmembrane</keyword>
<dbReference type="CDD" id="cd17318">
    <property type="entry name" value="MFS_SLC17"/>
    <property type="match status" value="1"/>
</dbReference>
<dbReference type="PROSITE" id="PS50850">
    <property type="entry name" value="MFS"/>
    <property type="match status" value="1"/>
</dbReference>
<name>A0AA39CAB0_9HYME</name>
<protein>
    <recommendedName>
        <fullName evidence="8">Major facilitator superfamily (MFS) profile domain-containing protein</fullName>
    </recommendedName>
</protein>
<dbReference type="InterPro" id="IPR011701">
    <property type="entry name" value="MFS"/>
</dbReference>
<dbReference type="InterPro" id="IPR036259">
    <property type="entry name" value="MFS_trans_sf"/>
</dbReference>
<evidence type="ECO:0000256" key="1">
    <source>
        <dbReference type="ARBA" id="ARBA00004141"/>
    </source>
</evidence>
<dbReference type="FunFam" id="1.20.1250.20:FF:000423">
    <property type="entry name" value="Putative inorganic phosphate cotransporter-like Protein"/>
    <property type="match status" value="1"/>
</dbReference>
<feature type="transmembrane region" description="Helical" evidence="7">
    <location>
        <begin position="167"/>
        <end position="189"/>
    </location>
</feature>
<keyword evidence="6 7" id="KW-0472">Membrane</keyword>
<feature type="transmembrane region" description="Helical" evidence="7">
    <location>
        <begin position="397"/>
        <end position="421"/>
    </location>
</feature>
<evidence type="ECO:0000256" key="5">
    <source>
        <dbReference type="ARBA" id="ARBA00022989"/>
    </source>
</evidence>
<dbReference type="Proteomes" id="UP001168990">
    <property type="component" value="Unassembled WGS sequence"/>
</dbReference>
<feature type="transmembrane region" description="Helical" evidence="7">
    <location>
        <begin position="195"/>
        <end position="214"/>
    </location>
</feature>
<dbReference type="InterPro" id="IPR050382">
    <property type="entry name" value="MFS_Na/Anion_cotransporter"/>
</dbReference>
<dbReference type="GO" id="GO:0016020">
    <property type="term" value="C:membrane"/>
    <property type="evidence" value="ECO:0007669"/>
    <property type="project" value="UniProtKB-SubCell"/>
</dbReference>
<dbReference type="PANTHER" id="PTHR11662">
    <property type="entry name" value="SOLUTE CARRIER FAMILY 17"/>
    <property type="match status" value="1"/>
</dbReference>
<evidence type="ECO:0000256" key="6">
    <source>
        <dbReference type="ARBA" id="ARBA00023136"/>
    </source>
</evidence>
<evidence type="ECO:0000256" key="7">
    <source>
        <dbReference type="SAM" id="Phobius"/>
    </source>
</evidence>
<feature type="transmembrane region" description="Helical" evidence="7">
    <location>
        <begin position="264"/>
        <end position="282"/>
    </location>
</feature>
<keyword evidence="4" id="KW-0769">Symport</keyword>
<dbReference type="SUPFAM" id="SSF103473">
    <property type="entry name" value="MFS general substrate transporter"/>
    <property type="match status" value="1"/>
</dbReference>
<evidence type="ECO:0000256" key="4">
    <source>
        <dbReference type="ARBA" id="ARBA00022847"/>
    </source>
</evidence>
<feature type="transmembrane region" description="Helical" evidence="7">
    <location>
        <begin position="433"/>
        <end position="452"/>
    </location>
</feature>
<dbReference type="GO" id="GO:0006820">
    <property type="term" value="P:monoatomic anion transport"/>
    <property type="evidence" value="ECO:0007669"/>
    <property type="project" value="TreeGrafter"/>
</dbReference>
<dbReference type="FunFam" id="1.20.1250.20:FF:000003">
    <property type="entry name" value="Solute carrier family 17 member 3"/>
    <property type="match status" value="1"/>
</dbReference>
<feature type="transmembrane region" description="Helical" evidence="7">
    <location>
        <begin position="366"/>
        <end position="385"/>
    </location>
</feature>
<comment type="subcellular location">
    <subcellularLocation>
        <location evidence="1">Membrane</location>
        <topology evidence="1">Multi-pass membrane protein</topology>
    </subcellularLocation>
</comment>
<feature type="transmembrane region" description="Helical" evidence="7">
    <location>
        <begin position="302"/>
        <end position="321"/>
    </location>
</feature>
<dbReference type="InterPro" id="IPR020846">
    <property type="entry name" value="MFS_dom"/>
</dbReference>
<sequence>MTKNIINNKECGTIDNKTVETPAGLGIRHWQCVLFFFGITTAYSNRLCLSLAIVAIKDEDVNHESGLNNGYDSIVLSSFFWGYTLMQVPSGYLAKTRSAKLVLGIGLFISGFASLIVPLANDVGDWLAICACRVIMGLSQACLLPCTHTLLSKWVPPSERGRLGSMAYSGAQFGTVITYPISGALIQVAGWRSTFYFFGGTAILWSCLFFLFGADSPTTSSRRALCVISNDERKYIENSLGVSETTPKTSGNPPWKCILTSMPFWALVIAHCGQNWGFWMLLTELPTYMARVLKFNYSENGLILALPYLTMLILTIPVSLLSDWSGKKGVSRGLSRKVCNTIGHWGPALAILSLTFAPLNHTTLPVIILIIAVGLNAGSICGFQINHIDLSPNFAGILMSITNCVASIIAILAPLIVGEIVTGDQSDVMQWRIVFYITAAIYFLGNLIFIIFGTGNVQPWDKVTDVVNKEIVLSEKSSTVSPAISASASN</sequence>
<reference evidence="9" key="1">
    <citation type="journal article" date="2023" name="bioRxiv">
        <title>Scaffold-level genome assemblies of two parasitoid biocontrol wasps reveal the parthenogenesis mechanism and an associated novel virus.</title>
        <authorList>
            <person name="Inwood S."/>
            <person name="Skelly J."/>
            <person name="Guhlin J."/>
            <person name="Harrop T."/>
            <person name="Goldson S."/>
            <person name="Dearden P."/>
        </authorList>
    </citation>
    <scope>NUCLEOTIDE SEQUENCE</scope>
    <source>
        <strain evidence="9">Irish</strain>
        <tissue evidence="9">Whole body</tissue>
    </source>
</reference>
<reference evidence="9" key="2">
    <citation type="submission" date="2023-03" db="EMBL/GenBank/DDBJ databases">
        <authorList>
            <person name="Inwood S.N."/>
            <person name="Skelly J.G."/>
            <person name="Guhlin J."/>
            <person name="Harrop T.W.R."/>
            <person name="Goldson S.G."/>
            <person name="Dearden P.K."/>
        </authorList>
    </citation>
    <scope>NUCLEOTIDE SEQUENCE</scope>
    <source>
        <strain evidence="9">Irish</strain>
        <tissue evidence="9">Whole body</tissue>
    </source>
</reference>
<dbReference type="EMBL" id="JAQQBS010001423">
    <property type="protein sequence ID" value="KAK0160821.1"/>
    <property type="molecule type" value="Genomic_DNA"/>
</dbReference>
<evidence type="ECO:0000256" key="2">
    <source>
        <dbReference type="ARBA" id="ARBA00022448"/>
    </source>
</evidence>
<evidence type="ECO:0000256" key="3">
    <source>
        <dbReference type="ARBA" id="ARBA00022692"/>
    </source>
</evidence>
<evidence type="ECO:0000313" key="9">
    <source>
        <dbReference type="EMBL" id="KAK0160821.1"/>
    </source>
</evidence>